<keyword evidence="3" id="KW-1185">Reference proteome</keyword>
<evidence type="ECO:0000256" key="1">
    <source>
        <dbReference type="SAM" id="SignalP"/>
    </source>
</evidence>
<name>A0A9P4NID5_9PEZI</name>
<keyword evidence="1" id="KW-0732">Signal</keyword>
<dbReference type="Gene3D" id="3.40.50.1820">
    <property type="entry name" value="alpha/beta hydrolase"/>
    <property type="match status" value="1"/>
</dbReference>
<dbReference type="SMR" id="A0A9P4NID5"/>
<comment type="caution">
    <text evidence="2">The sequence shown here is derived from an EMBL/GenBank/DDBJ whole genome shotgun (WGS) entry which is preliminary data.</text>
</comment>
<dbReference type="PANTHER" id="PTHR37574">
    <property type="entry name" value="LIPASE B"/>
    <property type="match status" value="1"/>
</dbReference>
<dbReference type="InterPro" id="IPR053228">
    <property type="entry name" value="Stereospecific_Lipase"/>
</dbReference>
<dbReference type="OrthoDB" id="4605274at2759"/>
<feature type="signal peptide" evidence="1">
    <location>
        <begin position="1"/>
        <end position="18"/>
    </location>
</feature>
<accession>A0A9P4NID5</accession>
<organism evidence="2 3">
    <name type="scientific">Tothia fuscella</name>
    <dbReference type="NCBI Taxonomy" id="1048955"/>
    <lineage>
        <taxon>Eukaryota</taxon>
        <taxon>Fungi</taxon>
        <taxon>Dikarya</taxon>
        <taxon>Ascomycota</taxon>
        <taxon>Pezizomycotina</taxon>
        <taxon>Dothideomycetes</taxon>
        <taxon>Pleosporomycetidae</taxon>
        <taxon>Venturiales</taxon>
        <taxon>Cylindrosympodiaceae</taxon>
        <taxon>Tothia</taxon>
    </lineage>
</organism>
<gene>
    <name evidence="2" type="ORF">EJ08DRAFT_682465</name>
</gene>
<feature type="chain" id="PRO_5040454918" evidence="1">
    <location>
        <begin position="19"/>
        <end position="466"/>
    </location>
</feature>
<dbReference type="InterPro" id="IPR029058">
    <property type="entry name" value="AB_hydrolase_fold"/>
</dbReference>
<dbReference type="Proteomes" id="UP000800235">
    <property type="component" value="Unassembled WGS sequence"/>
</dbReference>
<dbReference type="AlphaFoldDB" id="A0A9P4NID5"/>
<dbReference type="SUPFAM" id="SSF53474">
    <property type="entry name" value="alpha/beta-Hydrolases"/>
    <property type="match status" value="1"/>
</dbReference>
<proteinExistence type="predicted"/>
<evidence type="ECO:0000313" key="2">
    <source>
        <dbReference type="EMBL" id="KAF2423116.1"/>
    </source>
</evidence>
<reference evidence="2" key="1">
    <citation type="journal article" date="2020" name="Stud. Mycol.">
        <title>101 Dothideomycetes genomes: a test case for predicting lifestyles and emergence of pathogens.</title>
        <authorList>
            <person name="Haridas S."/>
            <person name="Albert R."/>
            <person name="Binder M."/>
            <person name="Bloem J."/>
            <person name="Labutti K."/>
            <person name="Salamov A."/>
            <person name="Andreopoulos B."/>
            <person name="Baker S."/>
            <person name="Barry K."/>
            <person name="Bills G."/>
            <person name="Bluhm B."/>
            <person name="Cannon C."/>
            <person name="Castanera R."/>
            <person name="Culley D."/>
            <person name="Daum C."/>
            <person name="Ezra D."/>
            <person name="Gonzalez J."/>
            <person name="Henrissat B."/>
            <person name="Kuo A."/>
            <person name="Liang C."/>
            <person name="Lipzen A."/>
            <person name="Lutzoni F."/>
            <person name="Magnuson J."/>
            <person name="Mondo S."/>
            <person name="Nolan M."/>
            <person name="Ohm R."/>
            <person name="Pangilinan J."/>
            <person name="Park H.-J."/>
            <person name="Ramirez L."/>
            <person name="Alfaro M."/>
            <person name="Sun H."/>
            <person name="Tritt A."/>
            <person name="Yoshinaga Y."/>
            <person name="Zwiers L.-H."/>
            <person name="Turgeon B."/>
            <person name="Goodwin S."/>
            <person name="Spatafora J."/>
            <person name="Crous P."/>
            <person name="Grigoriev I."/>
        </authorList>
    </citation>
    <scope>NUCLEOTIDE SEQUENCE</scope>
    <source>
        <strain evidence="2">CBS 130266</strain>
    </source>
</reference>
<dbReference type="EMBL" id="MU007085">
    <property type="protein sequence ID" value="KAF2423116.1"/>
    <property type="molecule type" value="Genomic_DNA"/>
</dbReference>
<protein>
    <submittedName>
        <fullName evidence="2">Alpha/beta-hydrolase</fullName>
    </submittedName>
</protein>
<evidence type="ECO:0000313" key="3">
    <source>
        <dbReference type="Proteomes" id="UP000800235"/>
    </source>
</evidence>
<dbReference type="PANTHER" id="PTHR37574:SF1">
    <property type="entry name" value="LIPASE B"/>
    <property type="match status" value="1"/>
</dbReference>
<sequence length="466" mass="48915">MKGVNAAVAAVLIGTAFAVPAPSPVELDKRQSPSGVFSALNAVDTAFAGVLNGVAADASEASQIFSAALTAVEDTIKAQATARPSNVEQAVSVVSSILTPQPTNLYKNIVQLAANGLGPSASDFNLLVVGSLVGPNSENNLNLRSPAQPIYPKKSSTDAPYSLTEAQLRRVIYIPPAFTYGSKSPVILVPGTGNTGYESFSGNYIPLLTGVSYADPVWLNIPEQFLGDAQINSEYITYAINYISGISSSKNVTVLAWSQGGLDTQWALKYWPSTRGVVSNFIANSPDFHGTVLAYAVCPSFPNIPCSPAIIQQEYNSNFVTTLRRNGGDSAYVPTTTIFSSTDEIVQPQSPVTGASAFLNDARNVGVSNNQVQAICGGRPAGLVYTHEGVLYNPLGVALAMDVLRNGGPGRIDRINLDVVCNQIVGTGLGLNNVVLTEKAIGIAAVRILLEDNKVFDEPGIKGYAA</sequence>